<dbReference type="Pfam" id="PF03372">
    <property type="entry name" value="Exo_endo_phos"/>
    <property type="match status" value="1"/>
</dbReference>
<keyword evidence="1" id="KW-0732">Signal</keyword>
<feature type="signal peptide" evidence="1">
    <location>
        <begin position="1"/>
        <end position="33"/>
    </location>
</feature>
<dbReference type="Proteomes" id="UP001319060">
    <property type="component" value="Unassembled WGS sequence"/>
</dbReference>
<feature type="domain" description="Endonuclease/exonuclease/phosphatase" evidence="2">
    <location>
        <begin position="49"/>
        <end position="271"/>
    </location>
</feature>
<keyword evidence="3" id="KW-0255">Endonuclease</keyword>
<keyword evidence="3" id="KW-0378">Hydrolase</keyword>
<proteinExistence type="predicted"/>
<organism evidence="3 4">
    <name type="scientific">Fictibacillus barbaricus</name>
    <dbReference type="NCBI Taxonomy" id="182136"/>
    <lineage>
        <taxon>Bacteria</taxon>
        <taxon>Bacillati</taxon>
        <taxon>Bacillota</taxon>
        <taxon>Bacilli</taxon>
        <taxon>Bacillales</taxon>
        <taxon>Fictibacillaceae</taxon>
        <taxon>Fictibacillus</taxon>
    </lineage>
</organism>
<keyword evidence="3" id="KW-0540">Nuclease</keyword>
<dbReference type="GO" id="GO:0004519">
    <property type="term" value="F:endonuclease activity"/>
    <property type="evidence" value="ECO:0007669"/>
    <property type="project" value="UniProtKB-KW"/>
</dbReference>
<evidence type="ECO:0000313" key="3">
    <source>
        <dbReference type="EMBL" id="MBN3547174.1"/>
    </source>
</evidence>
<dbReference type="PANTHER" id="PTHR14859">
    <property type="entry name" value="CALCOFLUOR WHITE HYPERSENSITIVE PROTEIN PRECURSOR"/>
    <property type="match status" value="1"/>
</dbReference>
<evidence type="ECO:0000259" key="2">
    <source>
        <dbReference type="Pfam" id="PF03372"/>
    </source>
</evidence>
<dbReference type="InterPro" id="IPR036691">
    <property type="entry name" value="Endo/exonu/phosph_ase_sf"/>
</dbReference>
<dbReference type="Gene3D" id="3.60.10.10">
    <property type="entry name" value="Endonuclease/exonuclease/phosphatase"/>
    <property type="match status" value="1"/>
</dbReference>
<dbReference type="InterPro" id="IPR005135">
    <property type="entry name" value="Endo/exonuclease/phosphatase"/>
</dbReference>
<gene>
    <name evidence="3" type="ORF">JYA64_17835</name>
</gene>
<keyword evidence="4" id="KW-1185">Reference proteome</keyword>
<dbReference type="RefSeq" id="WP_188402259.1">
    <property type="nucleotide sequence ID" value="NZ_JAFHKS010000044.1"/>
</dbReference>
<feature type="chain" id="PRO_5045639049" evidence="1">
    <location>
        <begin position="34"/>
        <end position="282"/>
    </location>
</feature>
<dbReference type="EMBL" id="JAFHKS010000044">
    <property type="protein sequence ID" value="MBN3547174.1"/>
    <property type="molecule type" value="Genomic_DNA"/>
</dbReference>
<dbReference type="InterPro" id="IPR051916">
    <property type="entry name" value="GPI-anchor_lipid_remodeler"/>
</dbReference>
<evidence type="ECO:0000256" key="1">
    <source>
        <dbReference type="SAM" id="SignalP"/>
    </source>
</evidence>
<accession>A0ABS2ZKN4</accession>
<evidence type="ECO:0000313" key="4">
    <source>
        <dbReference type="Proteomes" id="UP001319060"/>
    </source>
</evidence>
<sequence length="282" mass="32069">MELFKLKRRKAIQILNAGLMVMALNGFGTTTFAEDDETDHEREVEVKVMSYNIHHAEGIDGELNLKRIARIIKDADTDIVGLQEVDNHWSERSDFQDQAKELARHLGMYYTYAANLDLEPTEEGGHRRQYGTAVLSKYPITDFKNYPLTKIGNTEQRGLLETTINVKGTSLHFYNTHLALTSAEREVQIKEMIEIAEQKKGNKVLMGDLNATPESTEMKPMYDAYADAFAKTPEAYTYPAENPSKRIDYIFTSEDIEIEDTEVISTPASDHLPLTAEIELER</sequence>
<name>A0ABS2ZKN4_9BACL</name>
<reference evidence="3 4" key="1">
    <citation type="submission" date="2021-01" db="EMBL/GenBank/DDBJ databases">
        <title>Genome Sequencing of Type Strains.</title>
        <authorList>
            <person name="Lemaire J.F."/>
            <person name="Inderbitzin P."/>
            <person name="Collins S.B."/>
            <person name="Wespe N."/>
            <person name="Knight-Connoni V."/>
        </authorList>
    </citation>
    <scope>NUCLEOTIDE SEQUENCE [LARGE SCALE GENOMIC DNA]</scope>
    <source>
        <strain evidence="3 4">DSM 14730</strain>
    </source>
</reference>
<dbReference type="SUPFAM" id="SSF56219">
    <property type="entry name" value="DNase I-like"/>
    <property type="match status" value="1"/>
</dbReference>
<protein>
    <submittedName>
        <fullName evidence="3">Endonuclease/exonuclease/phosphatase family protein</fullName>
    </submittedName>
</protein>
<dbReference type="PANTHER" id="PTHR14859:SF15">
    <property type="entry name" value="ENDONUCLEASE_EXONUCLEASE_PHOSPHATASE DOMAIN-CONTAINING PROTEIN"/>
    <property type="match status" value="1"/>
</dbReference>
<comment type="caution">
    <text evidence="3">The sequence shown here is derived from an EMBL/GenBank/DDBJ whole genome shotgun (WGS) entry which is preliminary data.</text>
</comment>